<reference evidence="1" key="1">
    <citation type="submission" date="2015-07" db="EMBL/GenBank/DDBJ databases">
        <title>Reconstructing the complex evolutionary history of mobile plasmids in red algal genomes.</title>
        <authorList>
            <person name="Lee J."/>
            <person name="Kim K.M."/>
            <person name="Yang E.C."/>
            <person name="Miller K.A."/>
            <person name="Boo S.M."/>
            <person name="Bhattacharya D."/>
            <person name="Yoon H.S."/>
        </authorList>
    </citation>
    <scope>NUCLEOTIDE SEQUENCE</scope>
</reference>
<dbReference type="GeneID" id="27219428"/>
<geneLocation type="plastid" evidence="1"/>
<evidence type="ECO:0000313" key="2">
    <source>
        <dbReference type="EMBL" id="ASP44616.1"/>
    </source>
</evidence>
<sequence length="195" mass="24367">MLVNYMSIHYGLYNLTKIYCCNFINNLRIIFLSIFSDINLYINKREKDLIHEKCDFYWFFKKTRQLLMSNIYWNLELNKEIYHYMIHLFKNIFHIKDSLKRFRVNIHIQLNQLIKSFFNLFALFFEVFNTLISFKLVKKLYKLFSDMLYFWYKKKYRKGSKSKLYSQWNHQLFIDYLNNTKISVLYVEFFKKVNR</sequence>
<dbReference type="EMBL" id="MF401963">
    <property type="protein sequence ID" value="ASP44616.1"/>
    <property type="molecule type" value="Genomic_DNA"/>
</dbReference>
<protein>
    <submittedName>
        <fullName evidence="1">Uncharacterized protein</fullName>
    </submittedName>
</protein>
<dbReference type="EMBL" id="KT266788">
    <property type="protein sequence ID" value="AMK96721.1"/>
    <property type="molecule type" value="Genomic_DNA"/>
</dbReference>
<dbReference type="RefSeq" id="YP_009244479.1">
    <property type="nucleotide sequence ID" value="NC_029860.1"/>
</dbReference>
<reference evidence="2" key="2">
    <citation type="submission" date="2017-06" db="EMBL/GenBank/DDBJ databases">
        <title>Structure and comparision analysis of complete mitochondrion ans plastid genome of economic red alga Gracilaaria chilensis.</title>
        <authorList>
            <person name="Liu N."/>
            <person name="Zhang L."/>
            <person name="Liu T."/>
        </authorList>
    </citation>
    <scope>NUCLEOTIDE SEQUENCE</scope>
</reference>
<name>A0A141SEK3_AGACH</name>
<dbReference type="AlphaFoldDB" id="A0A141SEK3"/>
<proteinExistence type="predicted"/>
<organism evidence="1">
    <name type="scientific">Agarophyton chilense</name>
    <name type="common">Red seaweed</name>
    <name type="synonym">Gracilaria chilensis</name>
    <dbReference type="NCBI Taxonomy" id="2510777"/>
    <lineage>
        <taxon>Eukaryota</taxon>
        <taxon>Rhodophyta</taxon>
        <taxon>Florideophyceae</taxon>
        <taxon>Rhodymeniophycidae</taxon>
        <taxon>Gracilariales</taxon>
        <taxon>Gracilariaceae</taxon>
        <taxon>Agarophyton</taxon>
    </lineage>
</organism>
<evidence type="ECO:0000313" key="1">
    <source>
        <dbReference type="EMBL" id="AMK96721.1"/>
    </source>
</evidence>
<keyword evidence="1" id="KW-0934">Plastid</keyword>
<accession>A0A141SEK3</accession>
<gene>
    <name evidence="1" type="primary">ORF197</name>
    <name evidence="1" type="ORF">Gchil_061</name>
</gene>